<accession>A0A1Q3ALQ1</accession>
<dbReference type="AlphaFoldDB" id="A0A1Q3ALQ1"/>
<gene>
    <name evidence="13" type="ORF">CFOL_v3_00180</name>
</gene>
<organism evidence="13 14">
    <name type="scientific">Cephalotus follicularis</name>
    <name type="common">Albany pitcher plant</name>
    <dbReference type="NCBI Taxonomy" id="3775"/>
    <lineage>
        <taxon>Eukaryota</taxon>
        <taxon>Viridiplantae</taxon>
        <taxon>Streptophyta</taxon>
        <taxon>Embryophyta</taxon>
        <taxon>Tracheophyta</taxon>
        <taxon>Spermatophyta</taxon>
        <taxon>Magnoliopsida</taxon>
        <taxon>eudicotyledons</taxon>
        <taxon>Gunneridae</taxon>
        <taxon>Pentapetalae</taxon>
        <taxon>rosids</taxon>
        <taxon>fabids</taxon>
        <taxon>Oxalidales</taxon>
        <taxon>Cephalotaceae</taxon>
        <taxon>Cephalotus</taxon>
    </lineage>
</organism>
<feature type="compositionally biased region" description="Basic and acidic residues" evidence="10">
    <location>
        <begin position="991"/>
        <end position="1002"/>
    </location>
</feature>
<dbReference type="FunFam" id="2.20.70.10:FF:000075">
    <property type="entry name" value="Pre-mRNA-processing protein 40A isoform A"/>
    <property type="match status" value="1"/>
</dbReference>
<feature type="region of interest" description="Disordered" evidence="10">
    <location>
        <begin position="1"/>
        <end position="23"/>
    </location>
</feature>
<dbReference type="PROSITE" id="PS51676">
    <property type="entry name" value="FF"/>
    <property type="match status" value="4"/>
</dbReference>
<dbReference type="Gene3D" id="1.10.10.440">
    <property type="entry name" value="FF domain"/>
    <property type="match status" value="5"/>
</dbReference>
<dbReference type="Pfam" id="PF00397">
    <property type="entry name" value="WW"/>
    <property type="match status" value="2"/>
</dbReference>
<name>A0A1Q3ALQ1_CEPFO</name>
<dbReference type="FunCoup" id="A0A1Q3ALQ1">
    <property type="interactions" value="3271"/>
</dbReference>
<sequence length="1021" mass="116455">MANNFQSSGAQYRPMVPSQQGQQFIPAASQHFHPVGQGVSSSNVGMPPVQTQQLQFSQPMQQLPPRPSQLVHGTPLSQPVPVPYGSQQPHQPGPALSSYMPGVGAPGVPVMSSYNFVPPYGQPQNTVSMSSQYQPISQMHAPVAPAAGQPWLSAGSQSAAAAIPVQHAMQPPATSSSDPAVNVPSLSQPSLSDWQEHTSADGRRYYYNKRTRQSSWEKPLELMTPIERADASTVWKEFTTPEGRKYYYNKVTKQSKWSIPEELKLAREQAQSAASQGIQSEVGVTSHAEAAVTVTSSEKPNASNSLSFSISSTFSAVASSPIPVSPIVAIPNPPPAVVSGSPTTNVAQPAVTSAAGGPPPELSVTPSPIAVAGSTGVSDALVDARTTATTKVSGFDNLVSQDAANSVDGASMQDIEEAKKGMAVAGKINVTPSEEKTVDDEPLVYANKQEAKNAFKALLESANVQSDWTWEQAMREIINDKKYGALKTLGERKQAFNEYLGQRKKLEAEERRLRQKKAREEFTKMLEESKELTSSIKWSKAVTMFENDERFKAVERGRDREDLYDNYIVELERKEKEKAAEENRRNIAEFRKFLEACDFIKVNSQWRKIQDRLEDDERCLRLEKIDRLLIFQDYIRDLEKEEEELKKLQKEQLRRTERKNRDEFRKLMEEHVDAGILTAKTHWRDYCLKVKDLPQYHDVASNTSGSLPKELFEDIAEELEKQYHEDKTRIKDAMKLKKISVVSTWTFDDFKAAVFEDVGSSLISDINLKIVYEELLERAMEKEEKEAKKRQRLADDFTKLLYTFKEITASSDWEDCKPFFEESQEYRSIGEESFRKEIFEDYIELLQEKAKEKERKREEEKAKKEKEREDKERRKEKERKEKEREREKEKGKDRMKKDEADGENVDVIDSYGHKEDKRKEKEKEKEKEKDKEKDRKHRKRHQSDDVSSDKDEKEESKKSRRHGSDRKKSRKHAYSPESDSESRHRRHKRDHRDGSRRNGGHEELEDGELGEDVCYRKFRAM</sequence>
<protein>
    <submittedName>
        <fullName evidence="13">WW domain-containing protein/FF domain-containing protein</fullName>
    </submittedName>
</protein>
<feature type="domain" description="FF" evidence="12">
    <location>
        <begin position="790"/>
        <end position="845"/>
    </location>
</feature>
<feature type="domain" description="WW" evidence="11">
    <location>
        <begin position="229"/>
        <end position="262"/>
    </location>
</feature>
<keyword evidence="5" id="KW-0539">Nucleus</keyword>
<dbReference type="Pfam" id="PF25432">
    <property type="entry name" value="FF_PRPF40A"/>
    <property type="match status" value="1"/>
</dbReference>
<dbReference type="InterPro" id="IPR039726">
    <property type="entry name" value="Prp40-like"/>
</dbReference>
<feature type="region of interest" description="Disordered" evidence="10">
    <location>
        <begin position="853"/>
        <end position="1013"/>
    </location>
</feature>
<dbReference type="Pfam" id="PF01846">
    <property type="entry name" value="FF"/>
    <property type="match status" value="5"/>
</dbReference>
<keyword evidence="9" id="KW-0175">Coiled coil</keyword>
<comment type="subcellular location">
    <subcellularLocation>
        <location evidence="1">Nucleus</location>
    </subcellularLocation>
</comment>
<dbReference type="SUPFAM" id="SSF81698">
    <property type="entry name" value="FF domain"/>
    <property type="match status" value="5"/>
</dbReference>
<dbReference type="GO" id="GO:0070063">
    <property type="term" value="F:RNA polymerase binding"/>
    <property type="evidence" value="ECO:0007669"/>
    <property type="project" value="UniProtKB-ARBA"/>
</dbReference>
<evidence type="ECO:0000259" key="11">
    <source>
        <dbReference type="PROSITE" id="PS50020"/>
    </source>
</evidence>
<keyword evidence="4" id="KW-0508">mRNA splicing</keyword>
<dbReference type="InterPro" id="IPR036020">
    <property type="entry name" value="WW_dom_sf"/>
</dbReference>
<feature type="domain" description="FF" evidence="12">
    <location>
        <begin position="583"/>
        <end position="637"/>
    </location>
</feature>
<feature type="domain" description="FF" evidence="12">
    <location>
        <begin position="448"/>
        <end position="502"/>
    </location>
</feature>
<dbReference type="PROSITE" id="PS50020">
    <property type="entry name" value="WW_DOMAIN_2"/>
    <property type="match status" value="2"/>
</dbReference>
<evidence type="ECO:0000256" key="4">
    <source>
        <dbReference type="ARBA" id="ARBA00023187"/>
    </source>
</evidence>
<evidence type="ECO:0000256" key="2">
    <source>
        <dbReference type="ARBA" id="ARBA00022664"/>
    </source>
</evidence>
<evidence type="ECO:0000256" key="1">
    <source>
        <dbReference type="ARBA" id="ARBA00004123"/>
    </source>
</evidence>
<dbReference type="FunFam" id="1.10.10.440:FF:000026">
    <property type="entry name" value="Pre-mRNA-processing protein 40A"/>
    <property type="match status" value="1"/>
</dbReference>
<dbReference type="Gene3D" id="2.20.70.10">
    <property type="match status" value="2"/>
</dbReference>
<feature type="coiled-coil region" evidence="9">
    <location>
        <begin position="631"/>
        <end position="670"/>
    </location>
</feature>
<evidence type="ECO:0000256" key="9">
    <source>
        <dbReference type="SAM" id="Coils"/>
    </source>
</evidence>
<keyword evidence="14" id="KW-1185">Reference proteome</keyword>
<reference evidence="14" key="1">
    <citation type="submission" date="2016-04" db="EMBL/GenBank/DDBJ databases">
        <title>Cephalotus genome sequencing.</title>
        <authorList>
            <person name="Fukushima K."/>
            <person name="Hasebe M."/>
            <person name="Fang X."/>
        </authorList>
    </citation>
    <scope>NUCLEOTIDE SEQUENCE [LARGE SCALE GENOMIC DNA]</scope>
    <source>
        <strain evidence="14">cv. St1</strain>
    </source>
</reference>
<dbReference type="GO" id="GO:0045292">
    <property type="term" value="P:mRNA cis splicing, via spliceosome"/>
    <property type="evidence" value="ECO:0007669"/>
    <property type="project" value="InterPro"/>
</dbReference>
<dbReference type="InterPro" id="IPR001202">
    <property type="entry name" value="WW_dom"/>
</dbReference>
<dbReference type="FunFam" id="1.10.10.440:FF:000019">
    <property type="entry name" value="Pre-mRNA-processing protein 40A"/>
    <property type="match status" value="1"/>
</dbReference>
<evidence type="ECO:0000256" key="6">
    <source>
        <dbReference type="ARBA" id="ARBA00056384"/>
    </source>
</evidence>
<dbReference type="FunFam" id="1.10.10.440:FF:000024">
    <property type="entry name" value="Pre-mRNA-processing protein 40A"/>
    <property type="match status" value="1"/>
</dbReference>
<feature type="compositionally biased region" description="Basic residues" evidence="10">
    <location>
        <begin position="958"/>
        <end position="973"/>
    </location>
</feature>
<comment type="function">
    <text evidence="6">Binds the phosphorylated C-terminal domain (CTD) of the largest subunit of RNA polymerase II and functions as a scaffold for RNA processing machineries. May be involved in pre-mRNA splicing.</text>
</comment>
<dbReference type="PROSITE" id="PS01159">
    <property type="entry name" value="WW_DOMAIN_1"/>
    <property type="match status" value="1"/>
</dbReference>
<evidence type="ECO:0000256" key="10">
    <source>
        <dbReference type="SAM" id="MobiDB-lite"/>
    </source>
</evidence>
<keyword evidence="2" id="KW-0507">mRNA processing</keyword>
<dbReference type="InParanoid" id="A0A1Q3ALQ1"/>
<evidence type="ECO:0000313" key="14">
    <source>
        <dbReference type="Proteomes" id="UP000187406"/>
    </source>
</evidence>
<feature type="coiled-coil region" evidence="9">
    <location>
        <begin position="564"/>
        <end position="591"/>
    </location>
</feature>
<comment type="similarity">
    <text evidence="7">Belongs to the PRPF40 family.</text>
</comment>
<dbReference type="OrthoDB" id="187617at2759"/>
<feature type="compositionally biased region" description="Basic and acidic residues" evidence="10">
    <location>
        <begin position="853"/>
        <end position="899"/>
    </location>
</feature>
<feature type="compositionally biased region" description="Basic and acidic residues" evidence="10">
    <location>
        <begin position="911"/>
        <end position="933"/>
    </location>
</feature>
<dbReference type="CDD" id="cd00201">
    <property type="entry name" value="WW"/>
    <property type="match status" value="2"/>
</dbReference>
<dbReference type="SUPFAM" id="SSF51045">
    <property type="entry name" value="WW domain"/>
    <property type="match status" value="2"/>
</dbReference>
<feature type="coiled-coil region" evidence="9">
    <location>
        <begin position="496"/>
        <end position="523"/>
    </location>
</feature>
<feature type="compositionally biased region" description="Basic and acidic residues" evidence="10">
    <location>
        <begin position="942"/>
        <end position="957"/>
    </location>
</feature>
<dbReference type="SMART" id="SM00456">
    <property type="entry name" value="WW"/>
    <property type="match status" value="2"/>
</dbReference>
<dbReference type="FunFam" id="2.20.70.10:FF:000127">
    <property type="entry name" value="Pre-mRNA-processing protein 40A"/>
    <property type="match status" value="1"/>
</dbReference>
<dbReference type="Proteomes" id="UP000187406">
    <property type="component" value="Unassembled WGS sequence"/>
</dbReference>
<dbReference type="STRING" id="3775.A0A1Q3ALQ1"/>
<evidence type="ECO:0000256" key="7">
    <source>
        <dbReference type="ARBA" id="ARBA00061317"/>
    </source>
</evidence>
<evidence type="ECO:0000256" key="8">
    <source>
        <dbReference type="ARBA" id="ARBA00064817"/>
    </source>
</evidence>
<dbReference type="PANTHER" id="PTHR11864:SF0">
    <property type="entry name" value="PRP40 PRE-MRNA PROCESSING FACTOR 40 HOMOLOG A (YEAST)"/>
    <property type="match status" value="1"/>
</dbReference>
<dbReference type="GO" id="GO:0005685">
    <property type="term" value="C:U1 snRNP"/>
    <property type="evidence" value="ECO:0007669"/>
    <property type="project" value="TreeGrafter"/>
</dbReference>
<feature type="compositionally biased region" description="Polar residues" evidence="10">
    <location>
        <begin position="172"/>
        <end position="193"/>
    </location>
</feature>
<dbReference type="InterPro" id="IPR002713">
    <property type="entry name" value="FF_domain"/>
</dbReference>
<evidence type="ECO:0000256" key="5">
    <source>
        <dbReference type="ARBA" id="ARBA00023242"/>
    </source>
</evidence>
<dbReference type="EMBL" id="BDDD01000003">
    <property type="protein sequence ID" value="GAV56638.1"/>
    <property type="molecule type" value="Genomic_DNA"/>
</dbReference>
<dbReference type="GO" id="GO:0003723">
    <property type="term" value="F:RNA binding"/>
    <property type="evidence" value="ECO:0007669"/>
    <property type="project" value="TreeGrafter"/>
</dbReference>
<dbReference type="InterPro" id="IPR036517">
    <property type="entry name" value="FF_domain_sf"/>
</dbReference>
<dbReference type="FunFam" id="1.10.10.440:FF:000022">
    <property type="entry name" value="Pre-mRNA-processing protein 40A"/>
    <property type="match status" value="1"/>
</dbReference>
<feature type="region of interest" description="Disordered" evidence="10">
    <location>
        <begin position="167"/>
        <end position="197"/>
    </location>
</feature>
<feature type="domain" description="WW" evidence="11">
    <location>
        <begin position="188"/>
        <end position="221"/>
    </location>
</feature>
<feature type="domain" description="FF" evidence="12">
    <location>
        <begin position="515"/>
        <end position="570"/>
    </location>
</feature>
<dbReference type="SMART" id="SM00441">
    <property type="entry name" value="FF"/>
    <property type="match status" value="5"/>
</dbReference>
<feature type="compositionally biased region" description="Polar residues" evidence="10">
    <location>
        <begin position="1"/>
        <end position="10"/>
    </location>
</feature>
<dbReference type="PANTHER" id="PTHR11864">
    <property type="entry name" value="PRE-MRNA-PROCESSING PROTEIN PRP40"/>
    <property type="match status" value="1"/>
</dbReference>
<dbReference type="GO" id="GO:0071004">
    <property type="term" value="C:U2-type prespliceosome"/>
    <property type="evidence" value="ECO:0007669"/>
    <property type="project" value="TreeGrafter"/>
</dbReference>
<dbReference type="FunFam" id="1.10.10.440:FF:000013">
    <property type="entry name" value="pre-mRNA-processing protein 40A isoform X1"/>
    <property type="match status" value="1"/>
</dbReference>
<evidence type="ECO:0000256" key="3">
    <source>
        <dbReference type="ARBA" id="ARBA00022737"/>
    </source>
</evidence>
<proteinExistence type="inferred from homology"/>
<keyword evidence="3" id="KW-0677">Repeat</keyword>
<comment type="subunit">
    <text evidence="8">Interacts (via the WW domains) with the phosphorylated C-terminal domain of NRPB1 (via CTD domain).</text>
</comment>
<evidence type="ECO:0000313" key="13">
    <source>
        <dbReference type="EMBL" id="GAV56638.1"/>
    </source>
</evidence>
<evidence type="ECO:0000259" key="12">
    <source>
        <dbReference type="PROSITE" id="PS51676"/>
    </source>
</evidence>
<comment type="caution">
    <text evidence="13">The sequence shown here is derived from an EMBL/GenBank/DDBJ whole genome shotgun (WGS) entry which is preliminary data.</text>
</comment>